<dbReference type="Pfam" id="PF17676">
    <property type="entry name" value="Peptidase_S66C"/>
    <property type="match status" value="1"/>
</dbReference>
<dbReference type="PIRSF" id="PIRSF028757">
    <property type="entry name" value="LD-carboxypeptidase"/>
    <property type="match status" value="1"/>
</dbReference>
<dbReference type="InterPro" id="IPR003507">
    <property type="entry name" value="S66_fam"/>
</dbReference>
<feature type="domain" description="LD-carboxypeptidase N-terminal" evidence="6">
    <location>
        <begin position="23"/>
        <end position="140"/>
    </location>
</feature>
<evidence type="ECO:0000256" key="4">
    <source>
        <dbReference type="ARBA" id="ARBA00022801"/>
    </source>
</evidence>
<dbReference type="Proteomes" id="UP000746471">
    <property type="component" value="Unassembled WGS sequence"/>
</dbReference>
<comment type="similarity">
    <text evidence="1">Belongs to the peptidase S66 family.</text>
</comment>
<protein>
    <submittedName>
        <fullName evidence="8">LD-carboxypeptidase</fullName>
    </submittedName>
</protein>
<dbReference type="InterPro" id="IPR027461">
    <property type="entry name" value="Carboxypeptidase_A_C_sf"/>
</dbReference>
<dbReference type="RefSeq" id="WP_213235212.1">
    <property type="nucleotide sequence ID" value="NZ_JAHBCL010000002.1"/>
</dbReference>
<dbReference type="SUPFAM" id="SSF52317">
    <property type="entry name" value="Class I glutamine amidotransferase-like"/>
    <property type="match status" value="1"/>
</dbReference>
<sequence>MPMINLITKPIIKPKRLKPGDTIAIVSPSSGIWERRELSQSIEALESMGYHVKLGDHALKRHYYLAGSDEQRAEDLMWAFSDDTVDAIFASQGGYGAARLLKHLDFDRIHQNPMIFMGYSDITSLHLAIAKETGLVTFHGPSALSFGSEAMTPYRMTGIQKAIMLSTPIGVIKRGSLPKAIVKLNGGTAEGALIGGNLSLVCATLGTPWEIDTRGKVLFLEDIEVEPWQMDHLLTHMMNAGKFENAAAIVIGECKACEPFEHRPGFPNQCSLENLIYEFFEGLEKPVLYGFPIGHTKDLATLPMGVRARVNADDGVFEVIEAGVCD</sequence>
<dbReference type="Pfam" id="PF02016">
    <property type="entry name" value="Peptidase_S66"/>
    <property type="match status" value="1"/>
</dbReference>
<keyword evidence="9" id="KW-1185">Reference proteome</keyword>
<keyword evidence="5" id="KW-0720">Serine protease</keyword>
<gene>
    <name evidence="8" type="ORF">KHM83_01925</name>
</gene>
<evidence type="ECO:0000256" key="3">
    <source>
        <dbReference type="ARBA" id="ARBA00022670"/>
    </source>
</evidence>
<name>A0ABS5PKA4_9FIRM</name>
<comment type="caution">
    <text evidence="8">The sequence shown here is derived from an EMBL/GenBank/DDBJ whole genome shotgun (WGS) entry which is preliminary data.</text>
</comment>
<proteinExistence type="inferred from homology"/>
<keyword evidence="2" id="KW-0121">Carboxypeptidase</keyword>
<dbReference type="PANTHER" id="PTHR30237:SF2">
    <property type="entry name" value="MUREIN TETRAPEPTIDE CARBOXYPEPTIDASE"/>
    <property type="match status" value="1"/>
</dbReference>
<feature type="domain" description="LD-carboxypeptidase C-terminal" evidence="7">
    <location>
        <begin position="190"/>
        <end position="310"/>
    </location>
</feature>
<evidence type="ECO:0000256" key="2">
    <source>
        <dbReference type="ARBA" id="ARBA00022645"/>
    </source>
</evidence>
<dbReference type="EMBL" id="JAHBCL010000002">
    <property type="protein sequence ID" value="MBS7525431.1"/>
    <property type="molecule type" value="Genomic_DNA"/>
</dbReference>
<evidence type="ECO:0000256" key="5">
    <source>
        <dbReference type="ARBA" id="ARBA00022825"/>
    </source>
</evidence>
<dbReference type="InterPro" id="IPR027478">
    <property type="entry name" value="LdcA_N"/>
</dbReference>
<evidence type="ECO:0000313" key="9">
    <source>
        <dbReference type="Proteomes" id="UP000746471"/>
    </source>
</evidence>
<accession>A0ABS5PKA4</accession>
<dbReference type="Gene3D" id="3.50.30.60">
    <property type="entry name" value="LD-carboxypeptidase A C-terminal domain-like"/>
    <property type="match status" value="1"/>
</dbReference>
<organism evidence="8 9">
    <name type="scientific">Fusibacter paucivorans</name>
    <dbReference type="NCBI Taxonomy" id="76009"/>
    <lineage>
        <taxon>Bacteria</taxon>
        <taxon>Bacillati</taxon>
        <taxon>Bacillota</taxon>
        <taxon>Clostridia</taxon>
        <taxon>Eubacteriales</taxon>
        <taxon>Eubacteriales Family XII. Incertae Sedis</taxon>
        <taxon>Fusibacter</taxon>
    </lineage>
</organism>
<evidence type="ECO:0000259" key="6">
    <source>
        <dbReference type="Pfam" id="PF02016"/>
    </source>
</evidence>
<dbReference type="SUPFAM" id="SSF141986">
    <property type="entry name" value="LD-carboxypeptidase A C-terminal domain-like"/>
    <property type="match status" value="1"/>
</dbReference>
<reference evidence="8 9" key="1">
    <citation type="submission" date="2021-05" db="EMBL/GenBank/DDBJ databases">
        <title>Fusibacter ferrireducens sp. nov., an anaerobic, sulfur- and Fe-reducing bacterium isolated from the mangrove sediment.</title>
        <authorList>
            <person name="Qiu D."/>
        </authorList>
    </citation>
    <scope>NUCLEOTIDE SEQUENCE [LARGE SCALE GENOMIC DNA]</scope>
    <source>
        <strain evidence="8 9">DSM 12116</strain>
    </source>
</reference>
<dbReference type="PANTHER" id="PTHR30237">
    <property type="entry name" value="MURAMOYLTETRAPEPTIDE CARBOXYPEPTIDASE"/>
    <property type="match status" value="1"/>
</dbReference>
<dbReference type="InterPro" id="IPR040921">
    <property type="entry name" value="Peptidase_S66C"/>
</dbReference>
<evidence type="ECO:0000313" key="8">
    <source>
        <dbReference type="EMBL" id="MBS7525431.1"/>
    </source>
</evidence>
<keyword evidence="4" id="KW-0378">Hydrolase</keyword>
<dbReference type="Gene3D" id="3.40.50.10740">
    <property type="entry name" value="Class I glutamine amidotransferase-like"/>
    <property type="match status" value="1"/>
</dbReference>
<dbReference type="InterPro" id="IPR029062">
    <property type="entry name" value="Class_I_gatase-like"/>
</dbReference>
<dbReference type="InterPro" id="IPR040449">
    <property type="entry name" value="Peptidase_S66_N"/>
</dbReference>
<keyword evidence="3" id="KW-0645">Protease</keyword>
<dbReference type="CDD" id="cd07025">
    <property type="entry name" value="Peptidase_S66"/>
    <property type="match status" value="1"/>
</dbReference>
<evidence type="ECO:0000259" key="7">
    <source>
        <dbReference type="Pfam" id="PF17676"/>
    </source>
</evidence>
<evidence type="ECO:0000256" key="1">
    <source>
        <dbReference type="ARBA" id="ARBA00010233"/>
    </source>
</evidence>